<sequence length="395" mass="44868">MFLCTSKKTITCLIVFLFTAVGYSQLYNTEVEAKLDVNQDNNYLNIKGVAINKSGSQKSLSYKLSVFKTDQNNNKSKNQQSGEFVVDVNQQKDLSTTSINFDKNTKLIILLLIYDANNAIIGKDRVVLNDDGQNSLDIKKDIANKINDTSIKVSAQLINNDVEAKIQTNQQNDFTVIKGTAFNKTEITKSLIYKFIVFSKVESVNNIVEESSGRFILSANTKVDLSSITLNLDDKLKTIAVLLIYDLDNKIIGQDRIVFNDDSEDEAQKKKLLLEKLKQEQEKSQDISVEKKDGLELNGIVVEDTKTKPGRDFYKLFYSLYSQNNINGNKVVTIKEILALGRNTKIEVIVGDDKIFSFFVRPSTEYLKQMNDYAIISVYKHFKKLEKESKTIKRY</sequence>
<dbReference type="InterPro" id="IPR018900">
    <property type="entry name" value="Curli_CsgE"/>
</dbReference>
<dbReference type="Proteomes" id="UP000199559">
    <property type="component" value="Unassembled WGS sequence"/>
</dbReference>
<gene>
    <name evidence="5" type="ORF">SAMN05443431_105271</name>
</gene>
<dbReference type="Pfam" id="PF10627">
    <property type="entry name" value="CsgE"/>
    <property type="match status" value="1"/>
</dbReference>
<feature type="chain" id="PRO_5011538343" description="Curli production assembly/transport component CsgE" evidence="4">
    <location>
        <begin position="27"/>
        <end position="395"/>
    </location>
</feature>
<dbReference type="Gene3D" id="2.60.40.2420">
    <property type="match status" value="1"/>
</dbReference>
<evidence type="ECO:0000313" key="6">
    <source>
        <dbReference type="Proteomes" id="UP000199559"/>
    </source>
</evidence>
<name>A0A1I3PUE4_9FLAO</name>
<accession>A0A1I3PUE4</accession>
<keyword evidence="3 4" id="KW-0732">Signal</keyword>
<dbReference type="AlphaFoldDB" id="A0A1I3PUE4"/>
<proteinExistence type="predicted"/>
<reference evidence="6" key="1">
    <citation type="submission" date="2016-10" db="EMBL/GenBank/DDBJ databases">
        <authorList>
            <person name="Varghese N."/>
            <person name="Submissions S."/>
        </authorList>
    </citation>
    <scope>NUCLEOTIDE SEQUENCE [LARGE SCALE GENOMIC DNA]</scope>
    <source>
        <strain evidence="6">DSM 28881</strain>
    </source>
</reference>
<keyword evidence="6" id="KW-1185">Reference proteome</keyword>
<dbReference type="InterPro" id="IPR053722">
    <property type="entry name" value="Curli_assembly_CsgC/AgfC"/>
</dbReference>
<evidence type="ECO:0000256" key="4">
    <source>
        <dbReference type="SAM" id="SignalP"/>
    </source>
</evidence>
<dbReference type="STRING" id="1144750.SAMN05443431_105271"/>
<evidence type="ECO:0000256" key="3">
    <source>
        <dbReference type="ARBA" id="ARBA00022729"/>
    </source>
</evidence>
<evidence type="ECO:0000313" key="5">
    <source>
        <dbReference type="EMBL" id="SFJ25015.1"/>
    </source>
</evidence>
<evidence type="ECO:0000256" key="2">
    <source>
        <dbReference type="ARBA" id="ARBA00014024"/>
    </source>
</evidence>
<comment type="function">
    <text evidence="1">May be involved in the biogenesis of curli organelles.</text>
</comment>
<dbReference type="EMBL" id="FORM01000005">
    <property type="protein sequence ID" value="SFJ25015.1"/>
    <property type="molecule type" value="Genomic_DNA"/>
</dbReference>
<organism evidence="5 6">
    <name type="scientific">Olleya namhaensis</name>
    <dbReference type="NCBI Taxonomy" id="1144750"/>
    <lineage>
        <taxon>Bacteria</taxon>
        <taxon>Pseudomonadati</taxon>
        <taxon>Bacteroidota</taxon>
        <taxon>Flavobacteriia</taxon>
        <taxon>Flavobacteriales</taxon>
        <taxon>Flavobacteriaceae</taxon>
    </lineage>
</organism>
<feature type="signal peptide" evidence="4">
    <location>
        <begin position="1"/>
        <end position="26"/>
    </location>
</feature>
<evidence type="ECO:0000256" key="1">
    <source>
        <dbReference type="ARBA" id="ARBA00003989"/>
    </source>
</evidence>
<protein>
    <recommendedName>
        <fullName evidence="2">Curli production assembly/transport component CsgE</fullName>
    </recommendedName>
</protein>